<gene>
    <name evidence="1" type="ORF">BN970_01333</name>
</gene>
<organism evidence="1 2">
    <name type="scientific">Mycolicibacterium conceptionense</name>
    <dbReference type="NCBI Taxonomy" id="451644"/>
    <lineage>
        <taxon>Bacteria</taxon>
        <taxon>Bacillati</taxon>
        <taxon>Actinomycetota</taxon>
        <taxon>Actinomycetes</taxon>
        <taxon>Mycobacteriales</taxon>
        <taxon>Mycobacteriaceae</taxon>
        <taxon>Mycolicibacterium</taxon>
    </lineage>
</organism>
<evidence type="ECO:0000313" key="1">
    <source>
        <dbReference type="EMBL" id="CQD07115.1"/>
    </source>
</evidence>
<dbReference type="AlphaFoldDB" id="A0A0U1D5D2"/>
<evidence type="ECO:0000313" key="2">
    <source>
        <dbReference type="Proteomes" id="UP000182227"/>
    </source>
</evidence>
<accession>A0A0U1D5D2</accession>
<sequence length="105" mass="11192">MAAVERESAVLTADIEAVNRQMADAVEIHPVAALLAADGEEPGDLDGAKLIERWKAATPDRKGKIIKALLLIEVNPTKRGGRVFDPDSVDVEWVDYSPKAAVSAG</sequence>
<dbReference type="EMBL" id="CTEF01000001">
    <property type="protein sequence ID" value="CQD07115.1"/>
    <property type="molecule type" value="Genomic_DNA"/>
</dbReference>
<proteinExistence type="predicted"/>
<dbReference type="Proteomes" id="UP000182227">
    <property type="component" value="Unassembled WGS sequence"/>
</dbReference>
<name>A0A0U1D5D2_9MYCO</name>
<reference evidence="1 2" key="1">
    <citation type="submission" date="2015-03" db="EMBL/GenBank/DDBJ databases">
        <authorList>
            <person name="Murphy D."/>
        </authorList>
    </citation>
    <scope>NUCLEOTIDE SEQUENCE [LARGE SCALE GENOMIC DNA]</scope>
    <source>
        <strain evidence="1 2">D16</strain>
    </source>
</reference>
<protein>
    <submittedName>
        <fullName evidence="1">Recombinase</fullName>
    </submittedName>
</protein>